<feature type="transmembrane region" description="Helical" evidence="2">
    <location>
        <begin position="168"/>
        <end position="195"/>
    </location>
</feature>
<keyword evidence="2" id="KW-0812">Transmembrane</keyword>
<evidence type="ECO:0000256" key="2">
    <source>
        <dbReference type="SAM" id="Phobius"/>
    </source>
</evidence>
<name>A0AAN6WKJ7_9PEZI</name>
<dbReference type="Proteomes" id="UP001302126">
    <property type="component" value="Unassembled WGS sequence"/>
</dbReference>
<comment type="caution">
    <text evidence="3">The sequence shown here is derived from an EMBL/GenBank/DDBJ whole genome shotgun (WGS) entry which is preliminary data.</text>
</comment>
<sequence>MADWVPYPKPLDRKARGSNYQKPRAGDFDEVYDAFDRETEDRPYQSTNFYRRGPSDNWEQPMTNQDWQNWNASSSTVNGPESNRCTRAPETSLSMITNQPSIEAKVSMPIMLFGRDEQLAASPEAWCGEGWDSSEPLDGRSDEPVVDDTPVGTKVPVNGTVEKGPDLFLSYLGLIATAIISFVVLLVSVPFYALFSLYESFTVAVHSQKSTASSSAVNHKGNATYLRNSLKSASYPMLKETRHPNMTSSGTPAA</sequence>
<evidence type="ECO:0000256" key="1">
    <source>
        <dbReference type="SAM" id="MobiDB-lite"/>
    </source>
</evidence>
<dbReference type="AlphaFoldDB" id="A0AAN6WKJ7"/>
<protein>
    <submittedName>
        <fullName evidence="3">Uncharacterized protein</fullName>
    </submittedName>
</protein>
<reference evidence="3" key="2">
    <citation type="submission" date="2023-05" db="EMBL/GenBank/DDBJ databases">
        <authorList>
            <consortium name="Lawrence Berkeley National Laboratory"/>
            <person name="Steindorff A."/>
            <person name="Hensen N."/>
            <person name="Bonometti L."/>
            <person name="Westerberg I."/>
            <person name="Brannstrom I.O."/>
            <person name="Guillou S."/>
            <person name="Cros-Aarteil S."/>
            <person name="Calhoun S."/>
            <person name="Haridas S."/>
            <person name="Kuo A."/>
            <person name="Mondo S."/>
            <person name="Pangilinan J."/>
            <person name="Riley R."/>
            <person name="Labutti K."/>
            <person name="Andreopoulos B."/>
            <person name="Lipzen A."/>
            <person name="Chen C."/>
            <person name="Yanf M."/>
            <person name="Daum C."/>
            <person name="Ng V."/>
            <person name="Clum A."/>
            <person name="Ohm R."/>
            <person name="Martin F."/>
            <person name="Silar P."/>
            <person name="Natvig D."/>
            <person name="Lalanne C."/>
            <person name="Gautier V."/>
            <person name="Ament-Velasquez S.L."/>
            <person name="Kruys A."/>
            <person name="Hutchinson M.I."/>
            <person name="Powell A.J."/>
            <person name="Barry K."/>
            <person name="Miller A.N."/>
            <person name="Grigoriev I.V."/>
            <person name="Debuchy R."/>
            <person name="Gladieux P."/>
            <person name="Thoren M.H."/>
            <person name="Johannesson H."/>
        </authorList>
    </citation>
    <scope>NUCLEOTIDE SEQUENCE</scope>
    <source>
        <strain evidence="3">PSN309</strain>
    </source>
</reference>
<accession>A0AAN6WKJ7</accession>
<gene>
    <name evidence="3" type="ORF">QBC35DRAFT_456756</name>
</gene>
<evidence type="ECO:0000313" key="3">
    <source>
        <dbReference type="EMBL" id="KAK4182971.1"/>
    </source>
</evidence>
<reference evidence="3" key="1">
    <citation type="journal article" date="2023" name="Mol. Phylogenet. Evol.">
        <title>Genome-scale phylogeny and comparative genomics of the fungal order Sordariales.</title>
        <authorList>
            <person name="Hensen N."/>
            <person name="Bonometti L."/>
            <person name="Westerberg I."/>
            <person name="Brannstrom I.O."/>
            <person name="Guillou S."/>
            <person name="Cros-Aarteil S."/>
            <person name="Calhoun S."/>
            <person name="Haridas S."/>
            <person name="Kuo A."/>
            <person name="Mondo S."/>
            <person name="Pangilinan J."/>
            <person name="Riley R."/>
            <person name="LaButti K."/>
            <person name="Andreopoulos B."/>
            <person name="Lipzen A."/>
            <person name="Chen C."/>
            <person name="Yan M."/>
            <person name="Daum C."/>
            <person name="Ng V."/>
            <person name="Clum A."/>
            <person name="Steindorff A."/>
            <person name="Ohm R.A."/>
            <person name="Martin F."/>
            <person name="Silar P."/>
            <person name="Natvig D.O."/>
            <person name="Lalanne C."/>
            <person name="Gautier V."/>
            <person name="Ament-Velasquez S.L."/>
            <person name="Kruys A."/>
            <person name="Hutchinson M.I."/>
            <person name="Powell A.J."/>
            <person name="Barry K."/>
            <person name="Miller A.N."/>
            <person name="Grigoriev I.V."/>
            <person name="Debuchy R."/>
            <person name="Gladieux P."/>
            <person name="Hiltunen Thoren M."/>
            <person name="Johannesson H."/>
        </authorList>
    </citation>
    <scope>NUCLEOTIDE SEQUENCE</scope>
    <source>
        <strain evidence="3">PSN309</strain>
    </source>
</reference>
<dbReference type="EMBL" id="MU864591">
    <property type="protein sequence ID" value="KAK4182971.1"/>
    <property type="molecule type" value="Genomic_DNA"/>
</dbReference>
<keyword evidence="2" id="KW-1133">Transmembrane helix</keyword>
<feature type="region of interest" description="Disordered" evidence="1">
    <location>
        <begin position="1"/>
        <end position="58"/>
    </location>
</feature>
<keyword evidence="2" id="KW-0472">Membrane</keyword>
<proteinExistence type="predicted"/>
<organism evidence="3 4">
    <name type="scientific">Podospora australis</name>
    <dbReference type="NCBI Taxonomy" id="1536484"/>
    <lineage>
        <taxon>Eukaryota</taxon>
        <taxon>Fungi</taxon>
        <taxon>Dikarya</taxon>
        <taxon>Ascomycota</taxon>
        <taxon>Pezizomycotina</taxon>
        <taxon>Sordariomycetes</taxon>
        <taxon>Sordariomycetidae</taxon>
        <taxon>Sordariales</taxon>
        <taxon>Podosporaceae</taxon>
        <taxon>Podospora</taxon>
    </lineage>
</organism>
<keyword evidence="4" id="KW-1185">Reference proteome</keyword>
<feature type="compositionally biased region" description="Basic and acidic residues" evidence="1">
    <location>
        <begin position="34"/>
        <end position="43"/>
    </location>
</feature>
<feature type="region of interest" description="Disordered" evidence="1">
    <location>
        <begin position="132"/>
        <end position="153"/>
    </location>
</feature>
<evidence type="ECO:0000313" key="4">
    <source>
        <dbReference type="Proteomes" id="UP001302126"/>
    </source>
</evidence>